<accession>A0ABS8RNM6</accession>
<organism evidence="1 2">
    <name type="scientific">Datura stramonium</name>
    <name type="common">Jimsonweed</name>
    <name type="synonym">Common thornapple</name>
    <dbReference type="NCBI Taxonomy" id="4076"/>
    <lineage>
        <taxon>Eukaryota</taxon>
        <taxon>Viridiplantae</taxon>
        <taxon>Streptophyta</taxon>
        <taxon>Embryophyta</taxon>
        <taxon>Tracheophyta</taxon>
        <taxon>Spermatophyta</taxon>
        <taxon>Magnoliopsida</taxon>
        <taxon>eudicotyledons</taxon>
        <taxon>Gunneridae</taxon>
        <taxon>Pentapetalae</taxon>
        <taxon>asterids</taxon>
        <taxon>lamiids</taxon>
        <taxon>Solanales</taxon>
        <taxon>Solanaceae</taxon>
        <taxon>Solanoideae</taxon>
        <taxon>Datureae</taxon>
        <taxon>Datura</taxon>
    </lineage>
</organism>
<protein>
    <submittedName>
        <fullName evidence="1">Uncharacterized protein</fullName>
    </submittedName>
</protein>
<dbReference type="EMBL" id="JACEIK010000061">
    <property type="protein sequence ID" value="MCD7448411.1"/>
    <property type="molecule type" value="Genomic_DNA"/>
</dbReference>
<dbReference type="Proteomes" id="UP000823775">
    <property type="component" value="Unassembled WGS sequence"/>
</dbReference>
<gene>
    <name evidence="1" type="ORF">HAX54_041902</name>
</gene>
<proteinExistence type="predicted"/>
<name>A0ABS8RNM6_DATST</name>
<evidence type="ECO:0000313" key="1">
    <source>
        <dbReference type="EMBL" id="MCD7448411.1"/>
    </source>
</evidence>
<keyword evidence="2" id="KW-1185">Reference proteome</keyword>
<evidence type="ECO:0000313" key="2">
    <source>
        <dbReference type="Proteomes" id="UP000823775"/>
    </source>
</evidence>
<feature type="non-terminal residue" evidence="1">
    <location>
        <position position="1"/>
    </location>
</feature>
<comment type="caution">
    <text evidence="1">The sequence shown here is derived from an EMBL/GenBank/DDBJ whole genome shotgun (WGS) entry which is preliminary data.</text>
</comment>
<reference evidence="1 2" key="1">
    <citation type="journal article" date="2021" name="BMC Genomics">
        <title>Datura genome reveals duplications of psychoactive alkaloid biosynthetic genes and high mutation rate following tissue culture.</title>
        <authorList>
            <person name="Rajewski A."/>
            <person name="Carter-House D."/>
            <person name="Stajich J."/>
            <person name="Litt A."/>
        </authorList>
    </citation>
    <scope>NUCLEOTIDE SEQUENCE [LARGE SCALE GENOMIC DNA]</scope>
    <source>
        <strain evidence="1">AR-01</strain>
    </source>
</reference>
<sequence>LDPTMDYNVTAVIGYDPYDLYLVGWRPALPNAPSHLPRRASQSVSRHGVLSYPTHFRLARCIGPRGLASPDPASKDLPTRIKVSLLVTTNAYVY</sequence>